<evidence type="ECO:0000256" key="1">
    <source>
        <dbReference type="ARBA" id="ARBA00022723"/>
    </source>
</evidence>
<dbReference type="GO" id="GO:0000981">
    <property type="term" value="F:DNA-binding transcription factor activity, RNA polymerase II-specific"/>
    <property type="evidence" value="ECO:0007669"/>
    <property type="project" value="TreeGrafter"/>
</dbReference>
<sequence length="261" mass="27489">MTTRSGIGSDASSSGDGLADNGSGCSTSNSSIVIRNNNNNNNNSSSSSSSSRGSCSSSNSSSNELDPPVVQMAVSSSGASAVSTTAAAVATPSSFRFILPASTLAEPVVAPCPSAPAVSTSPILKNLIPIAPKSVCSPAQKIHMPFLPVGKLRKSLMCPFPHCGKMFPKGNKLREHIMRHEGNRPFRCSYCGASFVRNYDLMRHMKIHTRYSFLRGSISAIITRSNRSANDADDDVETPGSSDETTAVRVAKLDEADVDWA</sequence>
<evidence type="ECO:0000259" key="6">
    <source>
        <dbReference type="PROSITE" id="PS50157"/>
    </source>
</evidence>
<feature type="region of interest" description="Disordered" evidence="5">
    <location>
        <begin position="228"/>
        <end position="261"/>
    </location>
</feature>
<proteinExistence type="predicted"/>
<evidence type="ECO:0000256" key="5">
    <source>
        <dbReference type="SAM" id="MobiDB-lite"/>
    </source>
</evidence>
<dbReference type="InterPro" id="IPR013087">
    <property type="entry name" value="Znf_C2H2_type"/>
</dbReference>
<gene>
    <name evidence="7" type="ORF">PXEA_LOCUS14047</name>
</gene>
<keyword evidence="8" id="KW-1185">Reference proteome</keyword>
<keyword evidence="3" id="KW-0862">Zinc</keyword>
<evidence type="ECO:0000313" key="7">
    <source>
        <dbReference type="EMBL" id="VEL20607.1"/>
    </source>
</evidence>
<dbReference type="OrthoDB" id="9411774at2759"/>
<dbReference type="EMBL" id="CAAALY010047229">
    <property type="protein sequence ID" value="VEL20607.1"/>
    <property type="molecule type" value="Genomic_DNA"/>
</dbReference>
<feature type="domain" description="C2H2-type" evidence="6">
    <location>
        <begin position="156"/>
        <end position="185"/>
    </location>
</feature>
<comment type="caution">
    <text evidence="7">The sequence shown here is derived from an EMBL/GenBank/DDBJ whole genome shotgun (WGS) entry which is preliminary data.</text>
</comment>
<evidence type="ECO:0000256" key="2">
    <source>
        <dbReference type="ARBA" id="ARBA00022771"/>
    </source>
</evidence>
<dbReference type="PROSITE" id="PS50157">
    <property type="entry name" value="ZINC_FINGER_C2H2_2"/>
    <property type="match status" value="2"/>
</dbReference>
<dbReference type="SUPFAM" id="SSF57667">
    <property type="entry name" value="beta-beta-alpha zinc fingers"/>
    <property type="match status" value="1"/>
</dbReference>
<name>A0A448WUL1_9PLAT</name>
<dbReference type="GO" id="GO:0000978">
    <property type="term" value="F:RNA polymerase II cis-regulatory region sequence-specific DNA binding"/>
    <property type="evidence" value="ECO:0007669"/>
    <property type="project" value="TreeGrafter"/>
</dbReference>
<dbReference type="GO" id="GO:0008270">
    <property type="term" value="F:zinc ion binding"/>
    <property type="evidence" value="ECO:0007669"/>
    <property type="project" value="UniProtKB-KW"/>
</dbReference>
<dbReference type="PANTHER" id="PTHR23235">
    <property type="entry name" value="KRUEPPEL-LIKE TRANSCRIPTION FACTOR"/>
    <property type="match status" value="1"/>
</dbReference>
<feature type="domain" description="C2H2-type" evidence="6">
    <location>
        <begin position="186"/>
        <end position="209"/>
    </location>
</feature>
<dbReference type="AlphaFoldDB" id="A0A448WUL1"/>
<dbReference type="PROSITE" id="PS00028">
    <property type="entry name" value="ZINC_FINGER_C2H2_1"/>
    <property type="match status" value="2"/>
</dbReference>
<dbReference type="Gene3D" id="3.30.160.60">
    <property type="entry name" value="Classic Zinc Finger"/>
    <property type="match status" value="2"/>
</dbReference>
<keyword evidence="1" id="KW-0479">Metal-binding</keyword>
<dbReference type="Pfam" id="PF00096">
    <property type="entry name" value="zf-C2H2"/>
    <property type="match status" value="2"/>
</dbReference>
<organism evidence="7 8">
    <name type="scientific">Protopolystoma xenopodis</name>
    <dbReference type="NCBI Taxonomy" id="117903"/>
    <lineage>
        <taxon>Eukaryota</taxon>
        <taxon>Metazoa</taxon>
        <taxon>Spiralia</taxon>
        <taxon>Lophotrochozoa</taxon>
        <taxon>Platyhelminthes</taxon>
        <taxon>Monogenea</taxon>
        <taxon>Polyopisthocotylea</taxon>
        <taxon>Polystomatidea</taxon>
        <taxon>Polystomatidae</taxon>
        <taxon>Protopolystoma</taxon>
    </lineage>
</organism>
<dbReference type="SMART" id="SM00355">
    <property type="entry name" value="ZnF_C2H2"/>
    <property type="match status" value="2"/>
</dbReference>
<dbReference type="Proteomes" id="UP000784294">
    <property type="component" value="Unassembled WGS sequence"/>
</dbReference>
<reference evidence="7" key="1">
    <citation type="submission" date="2018-11" db="EMBL/GenBank/DDBJ databases">
        <authorList>
            <consortium name="Pathogen Informatics"/>
        </authorList>
    </citation>
    <scope>NUCLEOTIDE SEQUENCE</scope>
</reference>
<keyword evidence="2 4" id="KW-0863">Zinc-finger</keyword>
<protein>
    <recommendedName>
        <fullName evidence="6">C2H2-type domain-containing protein</fullName>
    </recommendedName>
</protein>
<dbReference type="InterPro" id="IPR036236">
    <property type="entry name" value="Znf_C2H2_sf"/>
</dbReference>
<dbReference type="FunFam" id="3.30.160.60:FF:001781">
    <property type="entry name" value="zinc finger protein 496 isoform X2"/>
    <property type="match status" value="1"/>
</dbReference>
<dbReference type="PANTHER" id="PTHR23235:SF120">
    <property type="entry name" value="KRUPPEL-LIKE FACTOR 15"/>
    <property type="match status" value="1"/>
</dbReference>
<evidence type="ECO:0000313" key="8">
    <source>
        <dbReference type="Proteomes" id="UP000784294"/>
    </source>
</evidence>
<feature type="compositionally biased region" description="Low complexity" evidence="5">
    <location>
        <begin position="1"/>
        <end position="63"/>
    </location>
</feature>
<evidence type="ECO:0000256" key="4">
    <source>
        <dbReference type="PROSITE-ProRule" id="PRU00042"/>
    </source>
</evidence>
<accession>A0A448WUL1</accession>
<feature type="region of interest" description="Disordered" evidence="5">
    <location>
        <begin position="1"/>
        <end position="67"/>
    </location>
</feature>
<evidence type="ECO:0000256" key="3">
    <source>
        <dbReference type="ARBA" id="ARBA00022833"/>
    </source>
</evidence>